<dbReference type="HOGENOM" id="CLU_241477_0_0_1"/>
<dbReference type="OrthoDB" id="4540871at2759"/>
<dbReference type="SUPFAM" id="SSF49899">
    <property type="entry name" value="Concanavalin A-like lectins/glucanases"/>
    <property type="match status" value="2"/>
</dbReference>
<evidence type="ECO:0000313" key="6">
    <source>
        <dbReference type="Proteomes" id="UP000001699"/>
    </source>
</evidence>
<sequence>MPSNNLYLHDFSSMADPSVFPDAGSDTARVLGMRGMIATKTAQTIVRVDLHQSNGTILTTWTLQGFDTAGIQQRTVLSGSEQDWQPPADLDLSESVIKVSCFTENSDERTVCWIYNLALEVHERRTSTSSPALRSIKSFGRSLKLGVPTITVPADGSSIEVGRFRELFTHGAAILDADSTRDFSVSMTMLHESWLAAGDALVLKATDLNNRKKVQSIRLPLSSKAYAADSNSYEDFTVSNPFTFGDGRSRSIPSTDWLIELSFETQSKRPEQLQVTSLVLEGRDRPMADLHLPPSQVTSVALLTQTITLPQSAYLTFFSDPFTISLWVYHTSTYYEENDIDNTEGSLHTILSMEETCSLSIRGDGALCAQVQDFDDTGNHLRTTQAVYQREVGLQVAEWHYITFIWTGFAIQLAVDGTFQEETTPTWSLLAPGTGSPVLGSPSFAGRIGNVTFWNTAFTVDAVRSAMFAPVGSSPDLIASIEFTSTTPVINAPKAPELKGFQLPPDVSIYIESNGLVITQGGCVLAGKDGILHQTGQSGYTLEAWIAPMAIPTDTVVIAGEFSRLSQGYGLQMQGQHIISVRGNDVLRSAGQIVVDEINSHWTHVATTFDPAADPPTLSLYIDGALDSTLCWDIPPSVDYQSTDFVIGAFCRDAEPDAIPANCFVGYMDDIRLWNVCRGEMEIRVLIYGCPAVDAPGLIANWTFEEDTDNVSSPTLSGNAEIITYSRPLVEASPPQHWTIAAYQQPGYKPPPRRVSDLMLRPTPSVNAIGLPIRPAVELEIDPELALIWINFIIQLLCIILEAILAISLGGEEIREVVVLLWEAESIRLIITDLVTLFQNLPQSDRPATEPSVLMENLMSRPALNRPLVVTEVDISSAVDVSHQIIALLFEIARQGLLLRLLQSLPALSWKSRLWMMAQVVPGVGEVIIAASVVIALGRIYFAIRALLDALEEYEKKKKKKSQRPVALLVTFDGATITLSNSEPVPLRVGGASQTIYVALVPPSINGSVTVFIEPSDLSSILVSANLLVFPEGDTSPRPVAITCVRAPSTRQRPYLYVWTSLGARVSAAKVNLDPREQRLIMDPDSVSLSLDVEDDKITLDVYYYAILDPSADPVVVSFSDVTDPDDDPDSSKMLNFEPERMTFRREGNKTHKTTPQQLTISLKDRPPEEAAVARGAVPAPMVVTRSKRKLAQAQDNKNNVKKAKVAVVATHITSITMIQAGKGDCYLISDQQGNATVAKTMLVDGGVAGTWARLRDVLTARNIDVLDTVQCTHYDADHVSGLLDMVADQKYCPNISNFLFNDPDGNITGFVPHLTPLAPPVLALSRLAISPAKPIPPAESNQALVLNPVPPSARWIHHSKTQGRRLYNLLAQWNVLYVGLFNRPAITLLAPWGNGEAISQPSINQFDLFPRLNTNFYGPSIANITAMRQPRAQGVQANRVSTITVFNTKDNTDAFTGLFTGDAHDTILHPDIRGNLTAPQHFSVMKVPHHGSKHSESQEFYYQYTADVYLISSRFSIHGYFHSPCTLPSLRMPTDTDCEGNRLPTLKIMKELLEGCRRRGTQPIIITTSVYETSGIDRMVGSLTQDLLSTGAKMYFFKDGISSMDRYEDHGFGRQAWMPMGHQKLCGSLTRAQHHPDMEEWSAGNECGPAWHDGEAVIWLDENLEYLSMHLFYQLLGCLV</sequence>
<evidence type="ECO:0000313" key="5">
    <source>
        <dbReference type="EMBL" id="EDP49519.1"/>
    </source>
</evidence>
<dbReference type="InterPro" id="IPR006558">
    <property type="entry name" value="LamG-like"/>
</dbReference>
<dbReference type="InterPro" id="IPR013320">
    <property type="entry name" value="ConA-like_dom_sf"/>
</dbReference>
<dbReference type="Proteomes" id="UP000001699">
    <property type="component" value="Unassembled WGS sequence"/>
</dbReference>
<dbReference type="Gene3D" id="3.60.15.10">
    <property type="entry name" value="Ribonuclease Z/Hydroxyacylglutathione hydrolase-like"/>
    <property type="match status" value="1"/>
</dbReference>
<dbReference type="VEuPathDB" id="FungiDB:AFUB_075490"/>
<keyword evidence="3" id="KW-0472">Membrane</keyword>
<accession>B0Y7Y8</accession>
<feature type="transmembrane region" description="Helical" evidence="3">
    <location>
        <begin position="920"/>
        <end position="942"/>
    </location>
</feature>
<name>B0Y7Y8_ASPFC</name>
<evidence type="ECO:0000256" key="2">
    <source>
        <dbReference type="ARBA" id="ARBA00023157"/>
    </source>
</evidence>
<organism evidence="5 6">
    <name type="scientific">Aspergillus fumigatus (strain CBS 144.89 / FGSC A1163 / CEA10)</name>
    <name type="common">Neosartorya fumigata</name>
    <dbReference type="NCBI Taxonomy" id="451804"/>
    <lineage>
        <taxon>Eukaryota</taxon>
        <taxon>Fungi</taxon>
        <taxon>Dikarya</taxon>
        <taxon>Ascomycota</taxon>
        <taxon>Pezizomycotina</taxon>
        <taxon>Eurotiomycetes</taxon>
        <taxon>Eurotiomycetidae</taxon>
        <taxon>Eurotiales</taxon>
        <taxon>Aspergillaceae</taxon>
        <taxon>Aspergillus</taxon>
        <taxon>Aspergillus subgen. Fumigati</taxon>
    </lineage>
</organism>
<evidence type="ECO:0000259" key="4">
    <source>
        <dbReference type="SMART" id="SM00560"/>
    </source>
</evidence>
<dbReference type="SUPFAM" id="SSF56281">
    <property type="entry name" value="Metallo-hydrolase/oxidoreductase"/>
    <property type="match status" value="1"/>
</dbReference>
<keyword evidence="1" id="KW-0732">Signal</keyword>
<keyword evidence="3" id="KW-0812">Transmembrane</keyword>
<dbReference type="Pfam" id="PF13385">
    <property type="entry name" value="Laminin_G_3"/>
    <property type="match status" value="2"/>
</dbReference>
<protein>
    <recommendedName>
        <fullName evidence="4">LamG-like jellyroll fold domain-containing protein</fullName>
    </recommendedName>
</protein>
<keyword evidence="6" id="KW-1185">Reference proteome</keyword>
<gene>
    <name evidence="5" type="ORF">AFUB_075490</name>
</gene>
<feature type="transmembrane region" description="Helical" evidence="3">
    <location>
        <begin position="786"/>
        <end position="807"/>
    </location>
</feature>
<dbReference type="InterPro" id="IPR052159">
    <property type="entry name" value="Competence_DNA_uptake"/>
</dbReference>
<keyword evidence="3" id="KW-1133">Transmembrane helix</keyword>
<dbReference type="PANTHER" id="PTHR30619:SF1">
    <property type="entry name" value="RECOMBINATION PROTEIN 2"/>
    <property type="match status" value="1"/>
</dbReference>
<reference evidence="5 6" key="1">
    <citation type="journal article" date="2008" name="PLoS Genet.">
        <title>Genomic islands in the pathogenic filamentous fungus Aspergillus fumigatus.</title>
        <authorList>
            <person name="Fedorova N.D."/>
            <person name="Khaldi N."/>
            <person name="Joardar V.S."/>
            <person name="Maiti R."/>
            <person name="Amedeo P."/>
            <person name="Anderson M.J."/>
            <person name="Crabtree J."/>
            <person name="Silva J.C."/>
            <person name="Badger J.H."/>
            <person name="Albarraq A."/>
            <person name="Angiuoli S."/>
            <person name="Bussey H."/>
            <person name="Bowyer P."/>
            <person name="Cotty P.J."/>
            <person name="Dyer P.S."/>
            <person name="Egan A."/>
            <person name="Galens K."/>
            <person name="Fraser-Liggett C.M."/>
            <person name="Haas B.J."/>
            <person name="Inman J.M."/>
            <person name="Kent R."/>
            <person name="Lemieux S."/>
            <person name="Malavazi I."/>
            <person name="Orvis J."/>
            <person name="Roemer T."/>
            <person name="Ronning C.M."/>
            <person name="Sundaram J.P."/>
            <person name="Sutton G."/>
            <person name="Turner G."/>
            <person name="Venter J.C."/>
            <person name="White O.R."/>
            <person name="Whitty B.R."/>
            <person name="Youngman P."/>
            <person name="Wolfe K.H."/>
            <person name="Goldman G.H."/>
            <person name="Wortman J.R."/>
            <person name="Jiang B."/>
            <person name="Denning D.W."/>
            <person name="Nierman W.C."/>
        </authorList>
    </citation>
    <scope>NUCLEOTIDE SEQUENCE [LARGE SCALE GENOMIC DNA]</scope>
    <source>
        <strain evidence="6">CBS 144.89 / FGSC A1163 / CEA10</strain>
    </source>
</reference>
<evidence type="ECO:0000256" key="1">
    <source>
        <dbReference type="ARBA" id="ARBA00022729"/>
    </source>
</evidence>
<feature type="domain" description="LamG-like jellyroll fold" evidence="4">
    <location>
        <begin position="538"/>
        <end position="681"/>
    </location>
</feature>
<dbReference type="InterPro" id="IPR036866">
    <property type="entry name" value="RibonucZ/Hydroxyglut_hydro"/>
</dbReference>
<dbReference type="EMBL" id="DS499599">
    <property type="protein sequence ID" value="EDP49519.1"/>
    <property type="molecule type" value="Genomic_DNA"/>
</dbReference>
<dbReference type="PANTHER" id="PTHR30619">
    <property type="entry name" value="DNA INTERNALIZATION/COMPETENCE PROTEIN COMEC/REC2"/>
    <property type="match status" value="1"/>
</dbReference>
<dbReference type="Gene3D" id="2.60.120.200">
    <property type="match status" value="2"/>
</dbReference>
<proteinExistence type="predicted"/>
<dbReference type="SMART" id="SM00560">
    <property type="entry name" value="LamGL"/>
    <property type="match status" value="1"/>
</dbReference>
<keyword evidence="2" id="KW-1015">Disulfide bond</keyword>
<evidence type="ECO:0000256" key="3">
    <source>
        <dbReference type="SAM" id="Phobius"/>
    </source>
</evidence>